<protein>
    <recommendedName>
        <fullName evidence="2">CAAX prenyl protease 2/Lysostaphin resistance protein A-like domain-containing protein</fullName>
    </recommendedName>
</protein>
<keyword evidence="1" id="KW-1133">Transmembrane helix</keyword>
<dbReference type="RefSeq" id="WP_161931477.1">
    <property type="nucleotide sequence ID" value="NZ_CP047901.1"/>
</dbReference>
<keyword evidence="1" id="KW-0472">Membrane</keyword>
<feature type="transmembrane region" description="Helical" evidence="1">
    <location>
        <begin position="141"/>
        <end position="163"/>
    </location>
</feature>
<feature type="domain" description="CAAX prenyl protease 2/Lysostaphin resistance protein A-like" evidence="2">
    <location>
        <begin position="106"/>
        <end position="203"/>
    </location>
</feature>
<gene>
    <name evidence="3" type="ORF">MICH65_0090</name>
</gene>
<accession>A0A857NBY8</accession>
<organism evidence="3 4">
    <name type="scientific">Candidatus Chazhemtobacterium aquaticus</name>
    <dbReference type="NCBI Taxonomy" id="2715735"/>
    <lineage>
        <taxon>Bacteria</taxon>
        <taxon>Candidatus Chazhemtobacteraceae</taxon>
        <taxon>Candidatus Chazhemtobacterium</taxon>
    </lineage>
</organism>
<dbReference type="EMBL" id="CP047901">
    <property type="protein sequence ID" value="QHO63071.1"/>
    <property type="molecule type" value="Genomic_DNA"/>
</dbReference>
<keyword evidence="4" id="KW-1185">Reference proteome</keyword>
<evidence type="ECO:0000313" key="3">
    <source>
        <dbReference type="EMBL" id="QHO63071.1"/>
    </source>
</evidence>
<feature type="transmembrane region" description="Helical" evidence="1">
    <location>
        <begin position="109"/>
        <end position="129"/>
    </location>
</feature>
<feature type="transmembrane region" description="Helical" evidence="1">
    <location>
        <begin position="12"/>
        <end position="33"/>
    </location>
</feature>
<keyword evidence="1" id="KW-0812">Transmembrane</keyword>
<name>A0A857NBY8_9BACT</name>
<dbReference type="InterPro" id="IPR003675">
    <property type="entry name" value="Rce1/LyrA-like_dom"/>
</dbReference>
<dbReference type="AlphaFoldDB" id="A0A857NBY8"/>
<dbReference type="GO" id="GO:0004175">
    <property type="term" value="F:endopeptidase activity"/>
    <property type="evidence" value="ECO:0007669"/>
    <property type="project" value="UniProtKB-ARBA"/>
</dbReference>
<feature type="transmembrane region" description="Helical" evidence="1">
    <location>
        <begin position="169"/>
        <end position="186"/>
    </location>
</feature>
<evidence type="ECO:0000256" key="1">
    <source>
        <dbReference type="SAM" id="Phobius"/>
    </source>
</evidence>
<evidence type="ECO:0000259" key="2">
    <source>
        <dbReference type="Pfam" id="PF02517"/>
    </source>
</evidence>
<sequence>MRSKKDGSFLKVLMYYVYLLAAWGLFRLLIRLPEVIEELWFKPVVWMLPLWWLWSREKRRVNLFKGSVKGALVWGMSLGLLYGLVAWLAGWSKYGEIKLDGEAMGWLDVVGIGLVTAVTEEVVFSGYLLQKIKGFVVSEWVAITLTGLGFALLHLPIAIFVYGYGGGEMLGFLVVIMLMAMGNYWVMMRTRNVIAPILSHWWWGVAIYMFG</sequence>
<proteinExistence type="predicted"/>
<feature type="transmembrane region" description="Helical" evidence="1">
    <location>
        <begin position="193"/>
        <end position="210"/>
    </location>
</feature>
<dbReference type="KEGG" id="caqa:MICH65_0090"/>
<reference evidence="4" key="1">
    <citation type="journal article" date="2020" name="Microorganisms">
        <title>Complete Genome of a Member of a New Bacterial Lineage in the Microgenomates Group Reveals an Unusual Nucleotide Composition Disparity Between Two Strands of DNA and Limited Metabolic Potential.</title>
        <authorList>
            <person name="Kadnikov V.V."/>
            <person name="Mardanov A.V."/>
            <person name="Beletsky A.V."/>
            <person name="Karnachuk O.V."/>
            <person name="Ravin N.V."/>
        </authorList>
    </citation>
    <scope>NUCLEOTIDE SEQUENCE [LARGE SCALE GENOMIC DNA]</scope>
</reference>
<dbReference type="Pfam" id="PF02517">
    <property type="entry name" value="Rce1-like"/>
    <property type="match status" value="1"/>
</dbReference>
<feature type="transmembrane region" description="Helical" evidence="1">
    <location>
        <begin position="39"/>
        <end position="55"/>
    </location>
</feature>
<dbReference type="Proteomes" id="UP000463983">
    <property type="component" value="Chromosome"/>
</dbReference>
<evidence type="ECO:0000313" key="4">
    <source>
        <dbReference type="Proteomes" id="UP000463983"/>
    </source>
</evidence>
<dbReference type="GO" id="GO:0080120">
    <property type="term" value="P:CAAX-box protein maturation"/>
    <property type="evidence" value="ECO:0007669"/>
    <property type="project" value="UniProtKB-ARBA"/>
</dbReference>
<feature type="transmembrane region" description="Helical" evidence="1">
    <location>
        <begin position="67"/>
        <end position="89"/>
    </location>
</feature>